<dbReference type="AlphaFoldDB" id="A0A2H3F0Z5"/>
<evidence type="ECO:0000313" key="3">
    <source>
        <dbReference type="Proteomes" id="UP000217790"/>
    </source>
</evidence>
<name>A0A2H3F0Z5_ARMGA</name>
<dbReference type="CDD" id="cd00303">
    <property type="entry name" value="retropepsin_like"/>
    <property type="match status" value="1"/>
</dbReference>
<dbReference type="OrthoDB" id="3268967at2759"/>
<protein>
    <submittedName>
        <fullName evidence="2">Uncharacterized protein</fullName>
    </submittedName>
</protein>
<reference evidence="3" key="1">
    <citation type="journal article" date="2017" name="Nat. Ecol. Evol.">
        <title>Genome expansion and lineage-specific genetic innovations in the forest pathogenic fungi Armillaria.</title>
        <authorList>
            <person name="Sipos G."/>
            <person name="Prasanna A.N."/>
            <person name="Walter M.C."/>
            <person name="O'Connor E."/>
            <person name="Balint B."/>
            <person name="Krizsan K."/>
            <person name="Kiss B."/>
            <person name="Hess J."/>
            <person name="Varga T."/>
            <person name="Slot J."/>
            <person name="Riley R."/>
            <person name="Boka B."/>
            <person name="Rigling D."/>
            <person name="Barry K."/>
            <person name="Lee J."/>
            <person name="Mihaltcheva S."/>
            <person name="LaButti K."/>
            <person name="Lipzen A."/>
            <person name="Waldron R."/>
            <person name="Moloney N.M."/>
            <person name="Sperisen C."/>
            <person name="Kredics L."/>
            <person name="Vagvoelgyi C."/>
            <person name="Patrignani A."/>
            <person name="Fitzpatrick D."/>
            <person name="Nagy I."/>
            <person name="Doyle S."/>
            <person name="Anderson J.B."/>
            <person name="Grigoriev I.V."/>
            <person name="Gueldener U."/>
            <person name="Muensterkoetter M."/>
            <person name="Nagy L.G."/>
        </authorList>
    </citation>
    <scope>NUCLEOTIDE SEQUENCE [LARGE SCALE GENOMIC DNA]</scope>
    <source>
        <strain evidence="3">Ar21-2</strain>
    </source>
</reference>
<dbReference type="PANTHER" id="PTHR15503:SF22">
    <property type="entry name" value="TRANSPOSON TY3-I GAG POLYPROTEIN"/>
    <property type="match status" value="1"/>
</dbReference>
<keyword evidence="3" id="KW-1185">Reference proteome</keyword>
<dbReference type="OMA" id="CAIRECI"/>
<dbReference type="EMBL" id="KZ293644">
    <property type="protein sequence ID" value="PBL04257.1"/>
    <property type="molecule type" value="Genomic_DNA"/>
</dbReference>
<accession>A0A2H3F0Z5</accession>
<gene>
    <name evidence="2" type="ORF">ARMGADRAFT_1070734</name>
</gene>
<dbReference type="InterPro" id="IPR032567">
    <property type="entry name" value="RTL1-rel"/>
</dbReference>
<dbReference type="Gene3D" id="2.40.70.10">
    <property type="entry name" value="Acid Proteases"/>
    <property type="match status" value="1"/>
</dbReference>
<organism evidence="2 3">
    <name type="scientific">Armillaria gallica</name>
    <name type="common">Bulbous honey fungus</name>
    <name type="synonym">Armillaria bulbosa</name>
    <dbReference type="NCBI Taxonomy" id="47427"/>
    <lineage>
        <taxon>Eukaryota</taxon>
        <taxon>Fungi</taxon>
        <taxon>Dikarya</taxon>
        <taxon>Basidiomycota</taxon>
        <taxon>Agaricomycotina</taxon>
        <taxon>Agaricomycetes</taxon>
        <taxon>Agaricomycetidae</taxon>
        <taxon>Agaricales</taxon>
        <taxon>Marasmiineae</taxon>
        <taxon>Physalacriaceae</taxon>
        <taxon>Armillaria</taxon>
    </lineage>
</organism>
<evidence type="ECO:0000313" key="2">
    <source>
        <dbReference type="EMBL" id="PBL04257.1"/>
    </source>
</evidence>
<sequence>MAKKRPTPNTQSTSTTKRQNTGYRSNTTIPVPSTSTTSAPSVPSTSGSNPPSHPCTPGIGGLTDPMREYLDKHKSCRKCCHVNVGHISNDCTLGFPDPATYWGIMLTDSVILAPDALSLNSVASITVNDTSHIASGPVTVISSSLPVSSQLATNTSCIIGEDDNLSVDSDNEATHPSNRSVSLPPHFDKVCPICAVSTSPEVPFALDHLVWPCAIKDRSSPSKLPSYIQTSALIDDGSHLVLIRPELVAHLKLKIHPLPKPISVTVAFQDASSSKTSLTSWVKLKLHAHKNQWSSHTVHAIIALNLCTDIILGLPFLATNKLLINPSERSVIDKTSGFDLLHPSTMEVTTPLPSHHSTHNTLCTDYASTDRLLPFHMLSSTDTAYTVLDDPNYNKLRDSDPICAIRECIELLKF</sequence>
<dbReference type="PANTHER" id="PTHR15503">
    <property type="entry name" value="LDOC1 RELATED"/>
    <property type="match status" value="1"/>
</dbReference>
<dbReference type="Proteomes" id="UP000217790">
    <property type="component" value="Unassembled WGS sequence"/>
</dbReference>
<dbReference type="InParanoid" id="A0A2H3F0Z5"/>
<feature type="compositionally biased region" description="Polar residues" evidence="1">
    <location>
        <begin position="7"/>
        <end position="24"/>
    </location>
</feature>
<dbReference type="InterPro" id="IPR021109">
    <property type="entry name" value="Peptidase_aspartic_dom_sf"/>
</dbReference>
<feature type="region of interest" description="Disordered" evidence="1">
    <location>
        <begin position="1"/>
        <end position="60"/>
    </location>
</feature>
<proteinExistence type="predicted"/>
<dbReference type="STRING" id="47427.A0A2H3F0Z5"/>
<feature type="compositionally biased region" description="Low complexity" evidence="1">
    <location>
        <begin position="25"/>
        <end position="48"/>
    </location>
</feature>
<evidence type="ECO:0000256" key="1">
    <source>
        <dbReference type="SAM" id="MobiDB-lite"/>
    </source>
</evidence>